<evidence type="ECO:0000313" key="1">
    <source>
        <dbReference type="EMBL" id="CAG8578705.1"/>
    </source>
</evidence>
<keyword evidence="2" id="KW-1185">Reference proteome</keyword>
<sequence>MDFYELNHLNDHELDIVMKEFEGHLRKILVDYLNNVNYNKNYCQESLLLIRTVYENYPLIEYLSLAFSRTTIHFVEFENLLKTCRMLKTLLLHITISSYTPKSFEEESREKLSSVLIKSAPENLREIRLMEMEFPLETFDAFLDNWRGRTPLSIIASVPLYQKEEFMKILIKYMDNVGYLLW</sequence>
<protein>
    <submittedName>
        <fullName evidence="1">15090_t:CDS:1</fullName>
    </submittedName>
</protein>
<dbReference type="EMBL" id="CAJVPP010001914">
    <property type="protein sequence ID" value="CAG8578705.1"/>
    <property type="molecule type" value="Genomic_DNA"/>
</dbReference>
<organism evidence="1 2">
    <name type="scientific">Funneliformis mosseae</name>
    <name type="common">Endomycorrhizal fungus</name>
    <name type="synonym">Glomus mosseae</name>
    <dbReference type="NCBI Taxonomy" id="27381"/>
    <lineage>
        <taxon>Eukaryota</taxon>
        <taxon>Fungi</taxon>
        <taxon>Fungi incertae sedis</taxon>
        <taxon>Mucoromycota</taxon>
        <taxon>Glomeromycotina</taxon>
        <taxon>Glomeromycetes</taxon>
        <taxon>Glomerales</taxon>
        <taxon>Glomeraceae</taxon>
        <taxon>Funneliformis</taxon>
    </lineage>
</organism>
<proteinExistence type="predicted"/>
<name>A0A9N9BT22_FUNMO</name>
<dbReference type="AlphaFoldDB" id="A0A9N9BT22"/>
<comment type="caution">
    <text evidence="1">The sequence shown here is derived from an EMBL/GenBank/DDBJ whole genome shotgun (WGS) entry which is preliminary data.</text>
</comment>
<evidence type="ECO:0000313" key="2">
    <source>
        <dbReference type="Proteomes" id="UP000789375"/>
    </source>
</evidence>
<reference evidence="1" key="1">
    <citation type="submission" date="2021-06" db="EMBL/GenBank/DDBJ databases">
        <authorList>
            <person name="Kallberg Y."/>
            <person name="Tangrot J."/>
            <person name="Rosling A."/>
        </authorList>
    </citation>
    <scope>NUCLEOTIDE SEQUENCE</scope>
    <source>
        <strain evidence="1">87-6 pot B 2015</strain>
    </source>
</reference>
<accession>A0A9N9BT22</accession>
<dbReference type="Proteomes" id="UP000789375">
    <property type="component" value="Unassembled WGS sequence"/>
</dbReference>
<gene>
    <name evidence="1" type="ORF">FMOSSE_LOCUS7838</name>
</gene>